<reference evidence="3" key="1">
    <citation type="submission" date="2020-08" db="EMBL/GenBank/DDBJ databases">
        <title>Genome public.</title>
        <authorList>
            <person name="Liu C."/>
            <person name="Sun Q."/>
        </authorList>
    </citation>
    <scope>NUCLEOTIDE SEQUENCE</scope>
    <source>
        <strain evidence="3">NSJ-33</strain>
    </source>
</reference>
<gene>
    <name evidence="3" type="ORF">H8710_11345</name>
</gene>
<accession>A0A926E6U3</accession>
<keyword evidence="4" id="KW-1185">Reference proteome</keyword>
<feature type="region of interest" description="Disordered" evidence="1">
    <location>
        <begin position="74"/>
        <end position="189"/>
    </location>
</feature>
<feature type="compositionally biased region" description="Low complexity" evidence="1">
    <location>
        <begin position="135"/>
        <end position="187"/>
    </location>
</feature>
<proteinExistence type="predicted"/>
<dbReference type="RefSeq" id="WP_249295812.1">
    <property type="nucleotide sequence ID" value="NZ_JACRSV010000004.1"/>
</dbReference>
<evidence type="ECO:0000259" key="2">
    <source>
        <dbReference type="Pfam" id="PF08486"/>
    </source>
</evidence>
<name>A0A926E6U3_9FIRM</name>
<evidence type="ECO:0000313" key="4">
    <source>
        <dbReference type="Proteomes" id="UP000610760"/>
    </source>
</evidence>
<dbReference type="InterPro" id="IPR013486">
    <property type="entry name" value="SpoIID/LytB"/>
</dbReference>
<dbReference type="InterPro" id="IPR013693">
    <property type="entry name" value="SpoIID/LytB_N"/>
</dbReference>
<dbReference type="Pfam" id="PF08486">
    <property type="entry name" value="SpoIID"/>
    <property type="match status" value="1"/>
</dbReference>
<dbReference type="Proteomes" id="UP000610760">
    <property type="component" value="Unassembled WGS sequence"/>
</dbReference>
<feature type="domain" description="Sporulation stage II protein D amidase enhancer LytB N-terminal" evidence="2">
    <location>
        <begin position="198"/>
        <end position="247"/>
    </location>
</feature>
<protein>
    <submittedName>
        <fullName evidence="3">SpoIID/LytB domain-containing protein</fullName>
    </submittedName>
</protein>
<feature type="compositionally biased region" description="Polar residues" evidence="1">
    <location>
        <begin position="111"/>
        <end position="134"/>
    </location>
</feature>
<evidence type="ECO:0000313" key="3">
    <source>
        <dbReference type="EMBL" id="MBC8560658.1"/>
    </source>
</evidence>
<comment type="caution">
    <text evidence="3">The sequence shown here is derived from an EMBL/GenBank/DDBJ whole genome shotgun (WGS) entry which is preliminary data.</text>
</comment>
<organism evidence="3 4">
    <name type="scientific">Fumia xinanensis</name>
    <dbReference type="NCBI Taxonomy" id="2763659"/>
    <lineage>
        <taxon>Bacteria</taxon>
        <taxon>Bacillati</taxon>
        <taxon>Bacillota</taxon>
        <taxon>Clostridia</taxon>
        <taxon>Eubacteriales</taxon>
        <taxon>Oscillospiraceae</taxon>
        <taxon>Fumia</taxon>
    </lineage>
</organism>
<dbReference type="EMBL" id="JACRSV010000004">
    <property type="protein sequence ID" value="MBC8560658.1"/>
    <property type="molecule type" value="Genomic_DNA"/>
</dbReference>
<sequence>MNHKSYLQIIITGLIAGGFLTALAFSSNLVATANAIPPQSKETIAVSAPLIDEDGSVINMPSLEGGVPLYDDLDVSPISIEPSESPYSGSISSSESSSSSNAASQLESPSKAPSYNTPDSSSKTNPNDAASHTTSSKPSGSSSSPSSSSKEPSSSKPSASASSKPAESSSSISSKPSENSASSSNSAGGTLKVSVGGVVTEMDAYNAVCQVVEGEMGSSFSPEALKAQAVAVYSYIKYENKAGRSPSLPMRTPSQKVQNAVSAVIGQAVYYNGSIAFTPYHASSAGTTNSSAEVWGGSYSYLTNVLSAYDPSSGYKNLTATVSASTVKNGLEGFLGITLDENNPQGWIKIAAVNQGGYVTKLTVTDADGQTYSTTGRKLRENILNYALKSHAFTFTCDGSNFIFTTNGYGHGVGMSQTGANGYAVNEGWTYKQILTHYYPGTSVY</sequence>
<evidence type="ECO:0000256" key="1">
    <source>
        <dbReference type="SAM" id="MobiDB-lite"/>
    </source>
</evidence>
<feature type="compositionally biased region" description="Low complexity" evidence="1">
    <location>
        <begin position="76"/>
        <end position="110"/>
    </location>
</feature>
<dbReference type="GO" id="GO:0030435">
    <property type="term" value="P:sporulation resulting in formation of a cellular spore"/>
    <property type="evidence" value="ECO:0007669"/>
    <property type="project" value="InterPro"/>
</dbReference>
<dbReference type="AlphaFoldDB" id="A0A926E6U3"/>
<dbReference type="NCBIfam" id="TIGR02669">
    <property type="entry name" value="SpoIID_LytB"/>
    <property type="match status" value="1"/>
</dbReference>